<name>A0A0C1JVR6_9BACT</name>
<organism evidence="5 6">
    <name type="scientific">Candidatus Protochlamydia amoebophila</name>
    <dbReference type="NCBI Taxonomy" id="362787"/>
    <lineage>
        <taxon>Bacteria</taxon>
        <taxon>Pseudomonadati</taxon>
        <taxon>Chlamydiota</taxon>
        <taxon>Chlamydiia</taxon>
        <taxon>Parachlamydiales</taxon>
        <taxon>Parachlamydiaceae</taxon>
        <taxon>Candidatus Protochlamydia</taxon>
    </lineage>
</organism>
<evidence type="ECO:0000313" key="6">
    <source>
        <dbReference type="Proteomes" id="UP000031465"/>
    </source>
</evidence>
<proteinExistence type="predicted"/>
<protein>
    <recommendedName>
        <fullName evidence="4">DNA mismatch repair proteins mutS family domain-containing protein</fullName>
    </recommendedName>
</protein>
<dbReference type="GO" id="GO:0030983">
    <property type="term" value="F:mismatched DNA binding"/>
    <property type="evidence" value="ECO:0007669"/>
    <property type="project" value="InterPro"/>
</dbReference>
<evidence type="ECO:0000256" key="2">
    <source>
        <dbReference type="ARBA" id="ARBA00022840"/>
    </source>
</evidence>
<dbReference type="InterPro" id="IPR000432">
    <property type="entry name" value="DNA_mismatch_repair_MutS_C"/>
</dbReference>
<evidence type="ECO:0000256" key="1">
    <source>
        <dbReference type="ARBA" id="ARBA00022741"/>
    </source>
</evidence>
<comment type="caution">
    <text evidence="5">The sequence shown here is derived from an EMBL/GenBank/DDBJ whole genome shotgun (WGS) entry which is preliminary data.</text>
</comment>
<keyword evidence="2" id="KW-0067">ATP-binding</keyword>
<dbReference type="EMBL" id="JSAN01000094">
    <property type="protein sequence ID" value="KIC71347.1"/>
    <property type="molecule type" value="Genomic_DNA"/>
</dbReference>
<accession>A0A0C1JVR6</accession>
<dbReference type="InterPro" id="IPR027417">
    <property type="entry name" value="P-loop_NTPase"/>
</dbReference>
<keyword evidence="3" id="KW-0238">DNA-binding</keyword>
<dbReference type="GO" id="GO:0006298">
    <property type="term" value="P:mismatch repair"/>
    <property type="evidence" value="ECO:0007669"/>
    <property type="project" value="InterPro"/>
</dbReference>
<dbReference type="Gene3D" id="3.40.50.300">
    <property type="entry name" value="P-loop containing nucleotide triphosphate hydrolases"/>
    <property type="match status" value="1"/>
</dbReference>
<evidence type="ECO:0000259" key="4">
    <source>
        <dbReference type="Pfam" id="PF00488"/>
    </source>
</evidence>
<dbReference type="Proteomes" id="UP000031465">
    <property type="component" value="Unassembled WGS sequence"/>
</dbReference>
<evidence type="ECO:0000313" key="5">
    <source>
        <dbReference type="EMBL" id="KIC71347.1"/>
    </source>
</evidence>
<dbReference type="Pfam" id="PF00488">
    <property type="entry name" value="MutS_V"/>
    <property type="match status" value="1"/>
</dbReference>
<gene>
    <name evidence="5" type="ORF">DB44_DV00010</name>
</gene>
<sequence>MTFLRKIIKGGTDKSYGIHVARLAGLPQAVLNRSKEILEHLEENANRKSAFEPTRSKKSMVSKVKVPSTDFQLNLFQS</sequence>
<dbReference type="AlphaFoldDB" id="A0A0C1JVR6"/>
<dbReference type="PATRIC" id="fig|362787.3.peg.1502"/>
<feature type="domain" description="DNA mismatch repair proteins mutS family" evidence="4">
    <location>
        <begin position="2"/>
        <end position="42"/>
    </location>
</feature>
<reference evidence="5 6" key="1">
    <citation type="journal article" date="2014" name="Mol. Biol. Evol.">
        <title>Massive expansion of Ubiquitination-related gene families within the Chlamydiae.</title>
        <authorList>
            <person name="Domman D."/>
            <person name="Collingro A."/>
            <person name="Lagkouvardos I."/>
            <person name="Gehre L."/>
            <person name="Weinmaier T."/>
            <person name="Rattei T."/>
            <person name="Subtil A."/>
            <person name="Horn M."/>
        </authorList>
    </citation>
    <scope>NUCLEOTIDE SEQUENCE [LARGE SCALE GENOMIC DNA]</scope>
    <source>
        <strain evidence="5 6">EI2</strain>
    </source>
</reference>
<dbReference type="GO" id="GO:0005524">
    <property type="term" value="F:ATP binding"/>
    <property type="evidence" value="ECO:0007669"/>
    <property type="project" value="UniProtKB-KW"/>
</dbReference>
<evidence type="ECO:0000256" key="3">
    <source>
        <dbReference type="ARBA" id="ARBA00023125"/>
    </source>
</evidence>
<keyword evidence="1" id="KW-0547">Nucleotide-binding</keyword>